<keyword evidence="4" id="KW-0274">FAD</keyword>
<dbReference type="InterPro" id="IPR006094">
    <property type="entry name" value="Oxid_FAD_bind_N"/>
</dbReference>
<evidence type="ECO:0000256" key="7">
    <source>
        <dbReference type="ARBA" id="ARBA00038897"/>
    </source>
</evidence>
<dbReference type="AlphaFoldDB" id="A0A839TAB7"/>
<dbReference type="SUPFAM" id="SSF55103">
    <property type="entry name" value="FAD-linked oxidases, C-terminal domain"/>
    <property type="match status" value="1"/>
</dbReference>
<evidence type="ECO:0000313" key="10">
    <source>
        <dbReference type="Proteomes" id="UP000588111"/>
    </source>
</evidence>
<organism evidence="9 10">
    <name type="scientific">Psychrobacter luti</name>
    <dbReference type="NCBI Taxonomy" id="198481"/>
    <lineage>
        <taxon>Bacteria</taxon>
        <taxon>Pseudomonadati</taxon>
        <taxon>Pseudomonadota</taxon>
        <taxon>Gammaproteobacteria</taxon>
        <taxon>Moraxellales</taxon>
        <taxon>Moraxellaceae</taxon>
        <taxon>Psychrobacter</taxon>
    </lineage>
</organism>
<comment type="similarity">
    <text evidence="2">Belongs to the FAD-binding oxidoreductase/transferase type 4 family.</text>
</comment>
<dbReference type="Gene3D" id="1.10.45.10">
    <property type="entry name" value="Vanillyl-alcohol Oxidase, Chain A, domain 4"/>
    <property type="match status" value="1"/>
</dbReference>
<keyword evidence="6 9" id="KW-0560">Oxidoreductase</keyword>
<evidence type="ECO:0000256" key="5">
    <source>
        <dbReference type="ARBA" id="ARBA00022946"/>
    </source>
</evidence>
<name>A0A839TAB7_9GAMM</name>
<dbReference type="RefSeq" id="WP_183618940.1">
    <property type="nucleotide sequence ID" value="NZ_CAJHAH010000002.1"/>
</dbReference>
<dbReference type="PROSITE" id="PS51387">
    <property type="entry name" value="FAD_PCMH"/>
    <property type="match status" value="1"/>
</dbReference>
<evidence type="ECO:0000313" key="9">
    <source>
        <dbReference type="EMBL" id="MBB3106357.1"/>
    </source>
</evidence>
<reference evidence="9 10" key="1">
    <citation type="submission" date="2020-08" db="EMBL/GenBank/DDBJ databases">
        <title>Genomic Encyclopedia of Type Strains, Phase III (KMG-III): the genomes of soil and plant-associated and newly described type strains.</title>
        <authorList>
            <person name="Whitman W."/>
        </authorList>
    </citation>
    <scope>NUCLEOTIDE SEQUENCE [LARGE SCALE GENOMIC DNA]</scope>
    <source>
        <strain evidence="9 10">CECT 5885</strain>
    </source>
</reference>
<dbReference type="GO" id="GO:0008720">
    <property type="term" value="F:D-lactate dehydrogenase (NAD+) activity"/>
    <property type="evidence" value="ECO:0007669"/>
    <property type="project" value="TreeGrafter"/>
</dbReference>
<dbReference type="Gene3D" id="3.30.465.10">
    <property type="match status" value="1"/>
</dbReference>
<comment type="caution">
    <text evidence="9">The sequence shown here is derived from an EMBL/GenBank/DDBJ whole genome shotgun (WGS) entry which is preliminary data.</text>
</comment>
<sequence length="478" mass="51250">MSTISSISPSQLHGSVKPDNSEAISALQTRFGKQLSTNTTIREQHGHTMTWLANQPPDAVLTVQDKHEVAAAVEICNQYQMPVIAFGIGSSLEGQLNAPYGGLCIDMHAMDAILQVNNEDLTVTVQPGVTREQLNHYLRDTGLFFPIDPGANASIGGMVATRASGTNAVRYGTMKDVVLALEVVTASGDIVRTGTRAKKSAAGYDLTRLMIGSEGTLGIVTEVTLKLFGISECIGSGICHFPTIEDACQAVMLTIQMCLPIARIELLDAMQIKACNQYANLDLTETPTLFVEFHGTEASVAEQAQIFTDIIEEFGGTDFAWDTNEAERKRLWQARHNAYHASSALRPEASALSTDACVPISRLAECVSATAKDIEASGMIGPIVGHVGDGNFHVLLLVDTDNPEEVATANGIISRLASRAIEMDGTCTGEHGIGQGKQKYMQQEHGNALVLMQAIKSALDPKNILNPGKIWPETLTTT</sequence>
<dbReference type="SUPFAM" id="SSF56176">
    <property type="entry name" value="FAD-binding/transporter-associated domain-like"/>
    <property type="match status" value="1"/>
</dbReference>
<dbReference type="InterPro" id="IPR036318">
    <property type="entry name" value="FAD-bd_PCMH-like_sf"/>
</dbReference>
<evidence type="ECO:0000256" key="2">
    <source>
        <dbReference type="ARBA" id="ARBA00008000"/>
    </source>
</evidence>
<accession>A0A839TAB7</accession>
<dbReference type="FunFam" id="1.10.45.10:FF:000001">
    <property type="entry name" value="D-lactate dehydrogenase mitochondrial"/>
    <property type="match status" value="1"/>
</dbReference>
<gene>
    <name evidence="9" type="ORF">FHS24_000848</name>
</gene>
<dbReference type="FunFam" id="3.30.465.10:FF:000016">
    <property type="entry name" value="probable D-lactate dehydrogenase, mitochondrial"/>
    <property type="match status" value="1"/>
</dbReference>
<dbReference type="EMBL" id="JACHXL010000001">
    <property type="protein sequence ID" value="MBB3106357.1"/>
    <property type="molecule type" value="Genomic_DNA"/>
</dbReference>
<proteinExistence type="inferred from homology"/>
<comment type="cofactor">
    <cofactor evidence="1">
        <name>FAD</name>
        <dbReference type="ChEBI" id="CHEBI:57692"/>
    </cofactor>
</comment>
<dbReference type="GO" id="GO:0071949">
    <property type="term" value="F:FAD binding"/>
    <property type="evidence" value="ECO:0007669"/>
    <property type="project" value="InterPro"/>
</dbReference>
<dbReference type="EC" id="1.1.2.4" evidence="7"/>
<protein>
    <recommendedName>
        <fullName evidence="7">D-lactate dehydrogenase (cytochrome)</fullName>
        <ecNumber evidence="7">1.1.2.4</ecNumber>
    </recommendedName>
</protein>
<keyword evidence="3" id="KW-0285">Flavoprotein</keyword>
<evidence type="ECO:0000256" key="6">
    <source>
        <dbReference type="ARBA" id="ARBA00023002"/>
    </source>
</evidence>
<evidence type="ECO:0000256" key="4">
    <source>
        <dbReference type="ARBA" id="ARBA00022827"/>
    </source>
</evidence>
<evidence type="ECO:0000256" key="3">
    <source>
        <dbReference type="ARBA" id="ARBA00022630"/>
    </source>
</evidence>
<feature type="domain" description="FAD-binding PCMH-type" evidence="8">
    <location>
        <begin position="53"/>
        <end position="230"/>
    </location>
</feature>
<dbReference type="InterPro" id="IPR016169">
    <property type="entry name" value="FAD-bd_PCMH_sub2"/>
</dbReference>
<dbReference type="Gene3D" id="3.30.70.2740">
    <property type="match status" value="1"/>
</dbReference>
<evidence type="ECO:0000256" key="1">
    <source>
        <dbReference type="ARBA" id="ARBA00001974"/>
    </source>
</evidence>
<keyword evidence="5" id="KW-0809">Transit peptide</keyword>
<dbReference type="InterPro" id="IPR016171">
    <property type="entry name" value="Vanillyl_alc_oxidase_C-sub2"/>
</dbReference>
<dbReference type="PANTHER" id="PTHR11748">
    <property type="entry name" value="D-LACTATE DEHYDROGENASE"/>
    <property type="match status" value="1"/>
</dbReference>
<dbReference type="PANTHER" id="PTHR11748:SF111">
    <property type="entry name" value="D-LACTATE DEHYDROGENASE, MITOCHONDRIAL-RELATED"/>
    <property type="match status" value="1"/>
</dbReference>
<dbReference type="Proteomes" id="UP000588111">
    <property type="component" value="Unassembled WGS sequence"/>
</dbReference>
<dbReference type="Pfam" id="PF01565">
    <property type="entry name" value="FAD_binding_4"/>
    <property type="match status" value="1"/>
</dbReference>
<keyword evidence="10" id="KW-1185">Reference proteome</keyword>
<dbReference type="GO" id="GO:1903457">
    <property type="term" value="P:lactate catabolic process"/>
    <property type="evidence" value="ECO:0007669"/>
    <property type="project" value="TreeGrafter"/>
</dbReference>
<dbReference type="InterPro" id="IPR016166">
    <property type="entry name" value="FAD-bd_PCMH"/>
</dbReference>
<dbReference type="GO" id="GO:0004458">
    <property type="term" value="F:D-lactate dehydrogenase (cytochrome) activity"/>
    <property type="evidence" value="ECO:0007669"/>
    <property type="project" value="UniProtKB-EC"/>
</dbReference>
<dbReference type="InterPro" id="IPR016164">
    <property type="entry name" value="FAD-linked_Oxase-like_C"/>
</dbReference>
<evidence type="ECO:0000259" key="8">
    <source>
        <dbReference type="PROSITE" id="PS51387"/>
    </source>
</evidence>
<dbReference type="Pfam" id="PF02913">
    <property type="entry name" value="FAD-oxidase_C"/>
    <property type="match status" value="1"/>
</dbReference>
<dbReference type="FunFam" id="3.30.70.2740:FF:000001">
    <property type="entry name" value="D-lactate dehydrogenase mitochondrial"/>
    <property type="match status" value="1"/>
</dbReference>
<dbReference type="InterPro" id="IPR004113">
    <property type="entry name" value="FAD-bd_oxidored_4_C"/>
</dbReference>